<dbReference type="GO" id="GO:0003677">
    <property type="term" value="F:DNA binding"/>
    <property type="evidence" value="ECO:0007669"/>
    <property type="project" value="UniProtKB-KW"/>
</dbReference>
<evidence type="ECO:0000256" key="2">
    <source>
        <dbReference type="PROSITE-ProRule" id="PRU00371"/>
    </source>
</evidence>
<dbReference type="VEuPathDB" id="VectorBase:BGLB036014"/>
<dbReference type="PROSITE" id="PS51029">
    <property type="entry name" value="MADF"/>
    <property type="match status" value="1"/>
</dbReference>
<feature type="region of interest" description="Disordered" evidence="3">
    <location>
        <begin position="1"/>
        <end position="31"/>
    </location>
</feature>
<dbReference type="SMART" id="SM00595">
    <property type="entry name" value="MADF"/>
    <property type="match status" value="1"/>
</dbReference>
<evidence type="ECO:0000259" key="5">
    <source>
        <dbReference type="PROSITE" id="PS51031"/>
    </source>
</evidence>
<dbReference type="VEuPathDB" id="VectorBase:BGLAX_036408"/>
<dbReference type="InterPro" id="IPR006600">
    <property type="entry name" value="HTH_CenpB_DNA-bd_dom"/>
</dbReference>
<organism evidence="7 8">
    <name type="scientific">Biomphalaria glabrata</name>
    <name type="common">Bloodfluke planorb</name>
    <name type="synonym">Freshwater snail</name>
    <dbReference type="NCBI Taxonomy" id="6526"/>
    <lineage>
        <taxon>Eukaryota</taxon>
        <taxon>Metazoa</taxon>
        <taxon>Spiralia</taxon>
        <taxon>Lophotrochozoa</taxon>
        <taxon>Mollusca</taxon>
        <taxon>Gastropoda</taxon>
        <taxon>Heterobranchia</taxon>
        <taxon>Euthyneura</taxon>
        <taxon>Panpulmonata</taxon>
        <taxon>Hygrophila</taxon>
        <taxon>Lymnaeoidea</taxon>
        <taxon>Planorbidae</taxon>
        <taxon>Biomphalaria</taxon>
    </lineage>
</organism>
<dbReference type="InterPro" id="IPR039353">
    <property type="entry name" value="TF_Adf1"/>
</dbReference>
<comment type="subcellular location">
    <subcellularLocation>
        <location evidence="2">Nucleus</location>
    </subcellularLocation>
</comment>
<dbReference type="SUPFAM" id="SSF46689">
    <property type="entry name" value="Homeodomain-like"/>
    <property type="match status" value="1"/>
</dbReference>
<evidence type="ECO:0000256" key="3">
    <source>
        <dbReference type="SAM" id="MobiDB-lite"/>
    </source>
</evidence>
<gene>
    <name evidence="7" type="primary">106059651</name>
</gene>
<dbReference type="PROSITE" id="PS51253">
    <property type="entry name" value="HTH_CENPB"/>
    <property type="match status" value="1"/>
</dbReference>
<feature type="domain" description="HTH CENPB-type" evidence="6">
    <location>
        <begin position="21"/>
        <end position="92"/>
    </location>
</feature>
<dbReference type="GO" id="GO:0005634">
    <property type="term" value="C:nucleus"/>
    <property type="evidence" value="ECO:0007669"/>
    <property type="project" value="UniProtKB-SubCell"/>
</dbReference>
<dbReference type="OrthoDB" id="6147983at2759"/>
<evidence type="ECO:0000256" key="1">
    <source>
        <dbReference type="ARBA" id="ARBA00023125"/>
    </source>
</evidence>
<dbReference type="Pfam" id="PF10545">
    <property type="entry name" value="MADF_DNA_bdg"/>
    <property type="match status" value="1"/>
</dbReference>
<dbReference type="Gene3D" id="1.10.10.60">
    <property type="entry name" value="Homeodomain-like"/>
    <property type="match status" value="1"/>
</dbReference>
<dbReference type="PROSITE" id="PS51031">
    <property type="entry name" value="BESS"/>
    <property type="match status" value="1"/>
</dbReference>
<feature type="domain" description="BESS" evidence="5">
    <location>
        <begin position="293"/>
        <end position="332"/>
    </location>
</feature>
<dbReference type="EnsemblMetazoa" id="BGLB036014-RA">
    <property type="protein sequence ID" value="BGLB036014-PA"/>
    <property type="gene ID" value="BGLB036014"/>
</dbReference>
<dbReference type="InterPro" id="IPR004210">
    <property type="entry name" value="BESS_motif"/>
</dbReference>
<evidence type="ECO:0000259" key="4">
    <source>
        <dbReference type="PROSITE" id="PS51029"/>
    </source>
</evidence>
<feature type="domain" description="MADF" evidence="4">
    <location>
        <begin position="116"/>
        <end position="204"/>
    </location>
</feature>
<evidence type="ECO:0000259" key="6">
    <source>
        <dbReference type="PROSITE" id="PS51253"/>
    </source>
</evidence>
<keyword evidence="1" id="KW-0238">DNA-binding</keyword>
<dbReference type="Pfam" id="PF02944">
    <property type="entry name" value="BESS"/>
    <property type="match status" value="1"/>
</dbReference>
<sequence>MQQEVKIKEEWLGTEGSQKAPSKRKRKGDDPDLDEALYQWFSALSKQGDIVNDALLKAKLEEFAQDMGRMDIKATDSWLCRWKYRYGVCFPESEGDKILGGSLRLMPKGNREVYSLLIQEVQNRECLYVPTHPQYKDRQKLESEWTEIGQILGVSGHVAKKTWQNLRSSYTRCLASEKAQSLTGGRKTTWYLKDQMEFLREYMSTMSALDVGRNHNGFDEIGPSTEELVDSYIKEQEKELEDSTNDSGSSFYHSPNAILPTSLKRLKPSSSSYFNDSASPMADTLVRLLTSDSDDDLVFFKGLLPSVRQLTPANNRKFKHSISNYLFEMLDAQEADPGQKIAEPILNHQ</sequence>
<dbReference type="InterPro" id="IPR006578">
    <property type="entry name" value="MADF-dom"/>
</dbReference>
<dbReference type="PANTHER" id="PTHR12243">
    <property type="entry name" value="MADF DOMAIN TRANSCRIPTION FACTOR"/>
    <property type="match status" value="1"/>
</dbReference>
<dbReference type="Proteomes" id="UP000076420">
    <property type="component" value="Unassembled WGS sequence"/>
</dbReference>
<feature type="compositionally biased region" description="Basic and acidic residues" evidence="3">
    <location>
        <begin position="1"/>
        <end position="11"/>
    </location>
</feature>
<dbReference type="Pfam" id="PF03221">
    <property type="entry name" value="HTH_Tnp_Tc5"/>
    <property type="match status" value="1"/>
</dbReference>
<dbReference type="InterPro" id="IPR009057">
    <property type="entry name" value="Homeodomain-like_sf"/>
</dbReference>
<proteinExistence type="predicted"/>
<dbReference type="PANTHER" id="PTHR12243:SF67">
    <property type="entry name" value="COREPRESSOR OF PANGOLIN, ISOFORM A-RELATED"/>
    <property type="match status" value="1"/>
</dbReference>
<evidence type="ECO:0000313" key="8">
    <source>
        <dbReference type="Proteomes" id="UP000076420"/>
    </source>
</evidence>
<evidence type="ECO:0008006" key="9">
    <source>
        <dbReference type="Google" id="ProtNLM"/>
    </source>
</evidence>
<reference evidence="7" key="1">
    <citation type="submission" date="2020-05" db="UniProtKB">
        <authorList>
            <consortium name="EnsemblMetazoa"/>
        </authorList>
    </citation>
    <scope>IDENTIFICATION</scope>
    <source>
        <strain evidence="7">BB02</strain>
    </source>
</reference>
<keyword evidence="2" id="KW-0539">Nucleus</keyword>
<name>A0A2C9LX91_BIOGL</name>
<dbReference type="KEGG" id="bgt:106059651"/>
<accession>A0A2C9LX91</accession>
<evidence type="ECO:0000313" key="7">
    <source>
        <dbReference type="EnsemblMetazoa" id="BGLB036014-PA"/>
    </source>
</evidence>
<dbReference type="AlphaFoldDB" id="A0A2C9LX91"/>
<protein>
    <recommendedName>
        <fullName evidence="9">HTH CENPB-type domain-containing protein</fullName>
    </recommendedName>
</protein>